<dbReference type="GO" id="GO:0016829">
    <property type="term" value="F:lyase activity"/>
    <property type="evidence" value="ECO:0007669"/>
    <property type="project" value="UniProtKB-KW"/>
</dbReference>
<dbReference type="PANTHER" id="PTHR11276:SF28">
    <property type="entry name" value="DNA POLYMERASE LAMBDA"/>
    <property type="match status" value="1"/>
</dbReference>
<gene>
    <name evidence="19" type="ORF">G6011_09959</name>
</gene>
<reference evidence="19" key="1">
    <citation type="submission" date="2021-07" db="EMBL/GenBank/DDBJ databases">
        <title>Genome Resource of American Ginseng Black Spot Pathogen Alternaria panax.</title>
        <authorList>
            <person name="Qiu C."/>
            <person name="Wang W."/>
            <person name="Liu Z."/>
        </authorList>
    </citation>
    <scope>NUCLEOTIDE SEQUENCE</scope>
    <source>
        <strain evidence="19">BNCC115425</strain>
    </source>
</reference>
<dbReference type="PANTHER" id="PTHR11276">
    <property type="entry name" value="DNA POLYMERASE TYPE-X FAMILY MEMBER"/>
    <property type="match status" value="1"/>
</dbReference>
<dbReference type="Gene3D" id="1.10.150.20">
    <property type="entry name" value="5' to 3' exonuclease, C-terminal subdomain"/>
    <property type="match status" value="1"/>
</dbReference>
<keyword evidence="6" id="KW-0235">DNA replication</keyword>
<evidence type="ECO:0000256" key="3">
    <source>
        <dbReference type="ARBA" id="ARBA00022634"/>
    </source>
</evidence>
<dbReference type="GO" id="GO:0006303">
    <property type="term" value="P:double-strand break repair via nonhomologous end joining"/>
    <property type="evidence" value="ECO:0007669"/>
    <property type="project" value="TreeGrafter"/>
</dbReference>
<dbReference type="GO" id="GO:0046872">
    <property type="term" value="F:metal ion binding"/>
    <property type="evidence" value="ECO:0007669"/>
    <property type="project" value="UniProtKB-UniRule"/>
</dbReference>
<keyword evidence="13 16" id="KW-0539">Nucleus</keyword>
<evidence type="ECO:0000256" key="13">
    <source>
        <dbReference type="ARBA" id="ARBA00023242"/>
    </source>
</evidence>
<dbReference type="SUPFAM" id="SSF81301">
    <property type="entry name" value="Nucleotidyltransferase"/>
    <property type="match status" value="1"/>
</dbReference>
<dbReference type="SUPFAM" id="SSF47802">
    <property type="entry name" value="DNA polymerase beta, N-terminal domain-like"/>
    <property type="match status" value="1"/>
</dbReference>
<dbReference type="Pfam" id="PF10391">
    <property type="entry name" value="DNA_pol_lambd_f"/>
    <property type="match status" value="1"/>
</dbReference>
<evidence type="ECO:0000256" key="6">
    <source>
        <dbReference type="ARBA" id="ARBA00022705"/>
    </source>
</evidence>
<keyword evidence="5 16" id="KW-0548">Nucleotidyltransferase</keyword>
<evidence type="ECO:0000256" key="9">
    <source>
        <dbReference type="ARBA" id="ARBA00022932"/>
    </source>
</evidence>
<dbReference type="InterPro" id="IPR027421">
    <property type="entry name" value="DNA_pol_lamdba_lyase_dom_sf"/>
</dbReference>
<keyword evidence="10" id="KW-0238">DNA-binding</keyword>
<dbReference type="SUPFAM" id="SSF52113">
    <property type="entry name" value="BRCT domain"/>
    <property type="match status" value="1"/>
</dbReference>
<comment type="subcellular location">
    <subcellularLocation>
        <location evidence="1 16">Nucleus</location>
    </subcellularLocation>
</comment>
<dbReference type="GO" id="GO:0006260">
    <property type="term" value="P:DNA replication"/>
    <property type="evidence" value="ECO:0007669"/>
    <property type="project" value="UniProtKB-KW"/>
</dbReference>
<keyword evidence="20" id="KW-1185">Reference proteome</keyword>
<feature type="domain" description="DNA-directed DNA polymerase X" evidence="18">
    <location>
        <begin position="449"/>
        <end position="642"/>
    </location>
</feature>
<evidence type="ECO:0000313" key="20">
    <source>
        <dbReference type="Proteomes" id="UP001199106"/>
    </source>
</evidence>
<dbReference type="Gene3D" id="1.10.150.110">
    <property type="entry name" value="DNA polymerase beta, N-terminal domain-like"/>
    <property type="match status" value="1"/>
</dbReference>
<dbReference type="EC" id="2.7.7.7" evidence="16"/>
<dbReference type="GO" id="GO:0003677">
    <property type="term" value="F:DNA binding"/>
    <property type="evidence" value="ECO:0007669"/>
    <property type="project" value="UniProtKB-UniRule"/>
</dbReference>
<evidence type="ECO:0000256" key="12">
    <source>
        <dbReference type="ARBA" id="ARBA00023239"/>
    </source>
</evidence>
<dbReference type="PROSITE" id="PS00522">
    <property type="entry name" value="DNA_POLYMERASE_X"/>
    <property type="match status" value="1"/>
</dbReference>
<keyword evidence="4 16" id="KW-0808">Transferase</keyword>
<dbReference type="Gene3D" id="3.40.50.10190">
    <property type="entry name" value="BRCT domain"/>
    <property type="match status" value="1"/>
</dbReference>
<keyword evidence="11 16" id="KW-0234">DNA repair</keyword>
<comment type="caution">
    <text evidence="19">The sequence shown here is derived from an EMBL/GenBank/DDBJ whole genome shotgun (WGS) entry which is preliminary data.</text>
</comment>
<dbReference type="SMART" id="SM00483">
    <property type="entry name" value="POLXc"/>
    <property type="match status" value="1"/>
</dbReference>
<dbReference type="InterPro" id="IPR002008">
    <property type="entry name" value="DNA_pol_X_beta-like"/>
</dbReference>
<dbReference type="InterPro" id="IPR002054">
    <property type="entry name" value="DNA-dir_DNA_pol_X"/>
</dbReference>
<evidence type="ECO:0000256" key="2">
    <source>
        <dbReference type="ARBA" id="ARBA00008323"/>
    </source>
</evidence>
<keyword evidence="3" id="KW-0237">DNA synthesis</keyword>
<proteinExistence type="inferred from homology"/>
<dbReference type="Proteomes" id="UP001199106">
    <property type="component" value="Unassembled WGS sequence"/>
</dbReference>
<dbReference type="InterPro" id="IPR010996">
    <property type="entry name" value="HHH_MUS81"/>
</dbReference>
<dbReference type="InterPro" id="IPR019843">
    <property type="entry name" value="DNA_pol-X_BS"/>
</dbReference>
<evidence type="ECO:0000256" key="8">
    <source>
        <dbReference type="ARBA" id="ARBA00022763"/>
    </source>
</evidence>
<evidence type="ECO:0000256" key="11">
    <source>
        <dbReference type="ARBA" id="ARBA00023204"/>
    </source>
</evidence>
<feature type="region of interest" description="Disordered" evidence="17">
    <location>
        <begin position="92"/>
        <end position="111"/>
    </location>
</feature>
<keyword evidence="8 16" id="KW-0227">DNA damage</keyword>
<dbReference type="InterPro" id="IPR028207">
    <property type="entry name" value="DNA_pol_B_palm_palm"/>
</dbReference>
<protein>
    <recommendedName>
        <fullName evidence="16">DNA polymerase</fullName>
        <ecNumber evidence="16">2.7.7.7</ecNumber>
    </recommendedName>
</protein>
<sequence>MSDDQLVAKEAYFKEQEFLDIPNNERDIPNDSVDKLEQALEESKTMGPAALMRQTSSFLGLTPREAFEAHTRKLRARERQAGHRLMRSSTVPEPELFRSSSATKSRGRLKATVAAPKSKLKRVLSLPETADKDLTPFYIRVGDVPREYRNKKNPKPATNIQLEPEHKQYLKGKIVYFYPNDDIPNDRKFRIHKVIQLGAAWVKTWREDITHVIVDDEKHTYDKLLKHLNLPGLPENIVLVKYEPNVPECIQFRGLQDPSWPRFAPSGAPKRKEFNQPAVLSQSSAASQISLQIKSSTRQMAAPGLQNTYSYPEEERVPAAQLGADTGPIGSLDETVEDSFVMPSLRSTKTPQLTTIDNVNDDLSLAILETKATTHLPLEEDEDAKSPVASGVEDVEDSGTGEESVATTPKLPKKSNFISKASALRDKKPFNQDAFQCMNPGAQGYTSQNPNARTIDILDQMCKHYEQMQDTWRLISYRKCITTLKKQTVKITTAKQAVALPGIGIRLADKVEEIVLTDRLRRLESTRDDPLDSVLRLFLGVYGAGLVQANKWIQAGYCTLNDLRTKAKLTESNKVGVEHYEDFNSRISRAEVEAHGAIVIKELQKIDPMFKATIMGSYRRGAKDSGDIDMILTKPDTSPAAM</sequence>
<dbReference type="Gene3D" id="3.30.460.10">
    <property type="entry name" value="Beta Polymerase, domain 2"/>
    <property type="match status" value="1"/>
</dbReference>
<dbReference type="Pfam" id="PF14716">
    <property type="entry name" value="HHH_8"/>
    <property type="match status" value="1"/>
</dbReference>
<dbReference type="InterPro" id="IPR036420">
    <property type="entry name" value="BRCT_dom_sf"/>
</dbReference>
<comment type="catalytic activity">
    <reaction evidence="14 16">
        <text>DNA(n) + a 2'-deoxyribonucleoside 5'-triphosphate = DNA(n+1) + diphosphate</text>
        <dbReference type="Rhea" id="RHEA:22508"/>
        <dbReference type="Rhea" id="RHEA-COMP:17339"/>
        <dbReference type="Rhea" id="RHEA-COMP:17340"/>
        <dbReference type="ChEBI" id="CHEBI:33019"/>
        <dbReference type="ChEBI" id="CHEBI:61560"/>
        <dbReference type="ChEBI" id="CHEBI:173112"/>
        <dbReference type="EC" id="2.7.7.7"/>
    </reaction>
</comment>
<dbReference type="AlphaFoldDB" id="A0AAD4I7P7"/>
<keyword evidence="12" id="KW-0456">Lyase</keyword>
<evidence type="ECO:0000256" key="17">
    <source>
        <dbReference type="SAM" id="MobiDB-lite"/>
    </source>
</evidence>
<comment type="similarity">
    <text evidence="2 16">Belongs to the DNA polymerase type-X family.</text>
</comment>
<evidence type="ECO:0000256" key="16">
    <source>
        <dbReference type="RuleBase" id="RU366014"/>
    </source>
</evidence>
<dbReference type="Pfam" id="PF14792">
    <property type="entry name" value="DNA_pol_B_palm"/>
    <property type="match status" value="1"/>
</dbReference>
<evidence type="ECO:0000256" key="1">
    <source>
        <dbReference type="ARBA" id="ARBA00004123"/>
    </source>
</evidence>
<dbReference type="InterPro" id="IPR043519">
    <property type="entry name" value="NT_sf"/>
</dbReference>
<keyword evidence="7" id="KW-0479">Metal-binding</keyword>
<evidence type="ECO:0000256" key="5">
    <source>
        <dbReference type="ARBA" id="ARBA00022695"/>
    </source>
</evidence>
<organism evidence="19 20">
    <name type="scientific">Alternaria panax</name>
    <dbReference type="NCBI Taxonomy" id="48097"/>
    <lineage>
        <taxon>Eukaryota</taxon>
        <taxon>Fungi</taxon>
        <taxon>Dikarya</taxon>
        <taxon>Ascomycota</taxon>
        <taxon>Pezizomycotina</taxon>
        <taxon>Dothideomycetes</taxon>
        <taxon>Pleosporomycetidae</taxon>
        <taxon>Pleosporales</taxon>
        <taxon>Pleosporineae</taxon>
        <taxon>Pleosporaceae</taxon>
        <taxon>Alternaria</taxon>
        <taxon>Alternaria sect. Panax</taxon>
    </lineage>
</organism>
<dbReference type="EMBL" id="JAANER010000008">
    <property type="protein sequence ID" value="KAG9186851.1"/>
    <property type="molecule type" value="Genomic_DNA"/>
</dbReference>
<dbReference type="PRINTS" id="PR00869">
    <property type="entry name" value="DNAPOLX"/>
</dbReference>
<evidence type="ECO:0000256" key="7">
    <source>
        <dbReference type="ARBA" id="ARBA00022723"/>
    </source>
</evidence>
<dbReference type="GO" id="GO:0003887">
    <property type="term" value="F:DNA-directed DNA polymerase activity"/>
    <property type="evidence" value="ECO:0007669"/>
    <property type="project" value="UniProtKB-UniRule"/>
</dbReference>
<evidence type="ECO:0000256" key="14">
    <source>
        <dbReference type="ARBA" id="ARBA00049244"/>
    </source>
</evidence>
<name>A0AAD4I7P7_9PLEO</name>
<evidence type="ECO:0000256" key="15">
    <source>
        <dbReference type="PIRSR" id="PIRSR622312-50"/>
    </source>
</evidence>
<feature type="active site" description="Nucleophile; Schiff-base intermediate with DNA; for 5'-dRP lyase activity" evidence="15">
    <location>
        <position position="510"/>
    </location>
</feature>
<evidence type="ECO:0000256" key="4">
    <source>
        <dbReference type="ARBA" id="ARBA00022679"/>
    </source>
</evidence>
<keyword evidence="9 16" id="KW-0239">DNA-directed DNA polymerase</keyword>
<dbReference type="InterPro" id="IPR022312">
    <property type="entry name" value="DNA_pol_X"/>
</dbReference>
<dbReference type="FunFam" id="1.10.150.20:FF:000010">
    <property type="entry name" value="DNA polymerase lambda"/>
    <property type="match status" value="1"/>
</dbReference>
<evidence type="ECO:0000256" key="10">
    <source>
        <dbReference type="ARBA" id="ARBA00023125"/>
    </source>
</evidence>
<evidence type="ECO:0000259" key="18">
    <source>
        <dbReference type="SMART" id="SM00483"/>
    </source>
</evidence>
<accession>A0AAD4I7P7</accession>
<dbReference type="InterPro" id="IPR018944">
    <property type="entry name" value="DNA_pol_lambd_fingers_domain"/>
</dbReference>
<dbReference type="FunFam" id="1.10.150.110:FF:000005">
    <property type="entry name" value="DNA polymerase POL4"/>
    <property type="match status" value="1"/>
</dbReference>
<feature type="region of interest" description="Disordered" evidence="17">
    <location>
        <begin position="378"/>
        <end position="409"/>
    </location>
</feature>
<evidence type="ECO:0000313" key="19">
    <source>
        <dbReference type="EMBL" id="KAG9186851.1"/>
    </source>
</evidence>
<dbReference type="PRINTS" id="PR00870">
    <property type="entry name" value="DNAPOLXBETA"/>
</dbReference>
<comment type="function">
    <text evidence="16">DNA polymerase that functions in several pathways of DNA repair. Involved in base excision repair (BER) responsible for repair of lesions that give rise to abasic (AP) sites in DNA. Also contributes to DNA double-strand break repair by non-homologous end joining and homologous recombination. Has both template-dependent and template-independent (terminal transferase) DNA polymerase activities. Has also a 5'-deoxyribose-5-phosphate lyase (dRP lyase) activity.</text>
</comment>
<dbReference type="GO" id="GO:0005634">
    <property type="term" value="C:nucleus"/>
    <property type="evidence" value="ECO:0007669"/>
    <property type="project" value="UniProtKB-SubCell"/>
</dbReference>
<dbReference type="SUPFAM" id="SSF81585">
    <property type="entry name" value="PsbU/PolX domain-like"/>
    <property type="match status" value="1"/>
</dbReference>